<reference evidence="3" key="1">
    <citation type="journal article" date="2019" name="Int. J. Syst. Evol. Microbiol.">
        <title>The Global Catalogue of Microorganisms (GCM) 10K type strain sequencing project: providing services to taxonomists for standard genome sequencing and annotation.</title>
        <authorList>
            <consortium name="The Broad Institute Genomics Platform"/>
            <consortium name="The Broad Institute Genome Sequencing Center for Infectious Disease"/>
            <person name="Wu L."/>
            <person name="Ma J."/>
        </authorList>
    </citation>
    <scope>NUCLEOTIDE SEQUENCE [LARGE SCALE GENOMIC DNA]</scope>
    <source>
        <strain evidence="3">KCTC 42087</strain>
    </source>
</reference>
<dbReference type="EMBL" id="JBHSON010000059">
    <property type="protein sequence ID" value="MFC5750821.1"/>
    <property type="molecule type" value="Genomic_DNA"/>
</dbReference>
<keyword evidence="3" id="KW-1185">Reference proteome</keyword>
<feature type="compositionally biased region" description="Basic and acidic residues" evidence="1">
    <location>
        <begin position="157"/>
        <end position="166"/>
    </location>
</feature>
<organism evidence="2 3">
    <name type="scientific">Actinomadura rugatobispora</name>
    <dbReference type="NCBI Taxonomy" id="1994"/>
    <lineage>
        <taxon>Bacteria</taxon>
        <taxon>Bacillati</taxon>
        <taxon>Actinomycetota</taxon>
        <taxon>Actinomycetes</taxon>
        <taxon>Streptosporangiales</taxon>
        <taxon>Thermomonosporaceae</taxon>
        <taxon>Actinomadura</taxon>
    </lineage>
</organism>
<feature type="region of interest" description="Disordered" evidence="1">
    <location>
        <begin position="144"/>
        <end position="219"/>
    </location>
</feature>
<dbReference type="SUPFAM" id="SSF75304">
    <property type="entry name" value="Amidase signature (AS) enzymes"/>
    <property type="match status" value="1"/>
</dbReference>
<name>A0ABW1A6R7_9ACTN</name>
<gene>
    <name evidence="2" type="ORF">ACFPZN_34830</name>
</gene>
<evidence type="ECO:0000313" key="2">
    <source>
        <dbReference type="EMBL" id="MFC5750821.1"/>
    </source>
</evidence>
<comment type="caution">
    <text evidence="2">The sequence shown here is derived from an EMBL/GenBank/DDBJ whole genome shotgun (WGS) entry which is preliminary data.</text>
</comment>
<accession>A0ABW1A6R7</accession>
<dbReference type="Gene3D" id="3.90.1300.10">
    <property type="entry name" value="Amidase signature (AS) domain"/>
    <property type="match status" value="1"/>
</dbReference>
<proteinExistence type="predicted"/>
<dbReference type="InterPro" id="IPR036928">
    <property type="entry name" value="AS_sf"/>
</dbReference>
<evidence type="ECO:0000256" key="1">
    <source>
        <dbReference type="SAM" id="MobiDB-lite"/>
    </source>
</evidence>
<dbReference type="Proteomes" id="UP001596074">
    <property type="component" value="Unassembled WGS sequence"/>
</dbReference>
<feature type="compositionally biased region" description="Basic and acidic residues" evidence="1">
    <location>
        <begin position="207"/>
        <end position="219"/>
    </location>
</feature>
<sequence length="219" mass="23577">MARTVADVALLLEVMAGPDGVDQRRWQEPERPGVHVSIPEHRLAAAILPASMLIGTTHQLLYGDGAGLNHRGPADLPLMRAVLDGRRSRAAALSPGITMALLGGGYLLAQDGGMGYAMARQAAPWLRAGYDRALARHDLLAMPRASGDLGSGRARRRAAEGPDAGRRARRRRGRAPRGERLGGAHRRLPAARRGAPRQVTRQVMAPPEDRIDTDAKERP</sequence>
<dbReference type="RefSeq" id="WP_378286595.1">
    <property type="nucleotide sequence ID" value="NZ_JBHSON010000059.1"/>
</dbReference>
<evidence type="ECO:0000313" key="3">
    <source>
        <dbReference type="Proteomes" id="UP001596074"/>
    </source>
</evidence>
<protein>
    <submittedName>
        <fullName evidence="2">Uncharacterized protein</fullName>
    </submittedName>
</protein>